<accession>A0A427A912</accession>
<name>A0A427A912_ENSVE</name>
<dbReference type="AlphaFoldDB" id="A0A427A912"/>
<proteinExistence type="predicted"/>
<protein>
    <submittedName>
        <fullName evidence="1">Uncharacterized protein</fullName>
    </submittedName>
</protein>
<dbReference type="EMBL" id="AMZH03003316">
    <property type="protein sequence ID" value="RRT72713.1"/>
    <property type="molecule type" value="Genomic_DNA"/>
</dbReference>
<dbReference type="Proteomes" id="UP000287651">
    <property type="component" value="Unassembled WGS sequence"/>
</dbReference>
<evidence type="ECO:0000313" key="1">
    <source>
        <dbReference type="EMBL" id="RRT72713.1"/>
    </source>
</evidence>
<organism evidence="1 2">
    <name type="scientific">Ensete ventricosum</name>
    <name type="common">Abyssinian banana</name>
    <name type="synonym">Musa ensete</name>
    <dbReference type="NCBI Taxonomy" id="4639"/>
    <lineage>
        <taxon>Eukaryota</taxon>
        <taxon>Viridiplantae</taxon>
        <taxon>Streptophyta</taxon>
        <taxon>Embryophyta</taxon>
        <taxon>Tracheophyta</taxon>
        <taxon>Spermatophyta</taxon>
        <taxon>Magnoliopsida</taxon>
        <taxon>Liliopsida</taxon>
        <taxon>Zingiberales</taxon>
        <taxon>Musaceae</taxon>
        <taxon>Ensete</taxon>
    </lineage>
</organism>
<evidence type="ECO:0000313" key="2">
    <source>
        <dbReference type="Proteomes" id="UP000287651"/>
    </source>
</evidence>
<comment type="caution">
    <text evidence="1">The sequence shown here is derived from an EMBL/GenBank/DDBJ whole genome shotgun (WGS) entry which is preliminary data.</text>
</comment>
<gene>
    <name evidence="1" type="ORF">B296_00034268</name>
</gene>
<sequence length="142" mass="16262">MLVLTLEELDLLTIVDNGAKAINREDFGKRGPLLGEIHKCLCWHYDKPWSRKRRCKKGRLLMIELVEESEHEGEDLEYDEEDLEEEPQPTDCTVHALAGYANLRMMKIGGFLKQQPVTVLIDIGSNFVNNKVVVDVLSRLPE</sequence>
<reference evidence="1 2" key="1">
    <citation type="journal article" date="2014" name="Agronomy (Basel)">
        <title>A Draft Genome Sequence for Ensete ventricosum, the Drought-Tolerant Tree Against Hunger.</title>
        <authorList>
            <person name="Harrison J."/>
            <person name="Moore K.A."/>
            <person name="Paszkiewicz K."/>
            <person name="Jones T."/>
            <person name="Grant M."/>
            <person name="Ambacheew D."/>
            <person name="Muzemil S."/>
            <person name="Studholme D.J."/>
        </authorList>
    </citation>
    <scope>NUCLEOTIDE SEQUENCE [LARGE SCALE GENOMIC DNA]</scope>
</reference>